<dbReference type="Gene3D" id="1.10.10.2250">
    <property type="match status" value="1"/>
</dbReference>
<evidence type="ECO:0000313" key="2">
    <source>
        <dbReference type="Proteomes" id="UP000607559"/>
    </source>
</evidence>
<gene>
    <name evidence="1" type="ORF">GCM10011511_49650</name>
</gene>
<reference evidence="1" key="2">
    <citation type="submission" date="2020-09" db="EMBL/GenBank/DDBJ databases">
        <authorList>
            <person name="Sun Q."/>
            <person name="Zhou Y."/>
        </authorList>
    </citation>
    <scope>NUCLEOTIDE SEQUENCE</scope>
    <source>
        <strain evidence="1">CGMCC 1.15448</strain>
    </source>
</reference>
<reference evidence="1" key="1">
    <citation type="journal article" date="2014" name="Int. J. Syst. Evol. Microbiol.">
        <title>Complete genome sequence of Corynebacterium casei LMG S-19264T (=DSM 44701T), isolated from a smear-ripened cheese.</title>
        <authorList>
            <consortium name="US DOE Joint Genome Institute (JGI-PGF)"/>
            <person name="Walter F."/>
            <person name="Albersmeier A."/>
            <person name="Kalinowski J."/>
            <person name="Ruckert C."/>
        </authorList>
    </citation>
    <scope>NUCLEOTIDE SEQUENCE</scope>
    <source>
        <strain evidence="1">CGMCC 1.15448</strain>
    </source>
</reference>
<protein>
    <submittedName>
        <fullName evidence="1">Uncharacterized protein</fullName>
    </submittedName>
</protein>
<dbReference type="Proteomes" id="UP000607559">
    <property type="component" value="Unassembled WGS sequence"/>
</dbReference>
<organism evidence="1 2">
    <name type="scientific">Puia dinghuensis</name>
    <dbReference type="NCBI Taxonomy" id="1792502"/>
    <lineage>
        <taxon>Bacteria</taxon>
        <taxon>Pseudomonadati</taxon>
        <taxon>Bacteroidota</taxon>
        <taxon>Chitinophagia</taxon>
        <taxon>Chitinophagales</taxon>
        <taxon>Chitinophagaceae</taxon>
        <taxon>Puia</taxon>
    </lineage>
</organism>
<dbReference type="AlphaFoldDB" id="A0A8J2UI20"/>
<dbReference type="Pfam" id="PF21980">
    <property type="entry name" value="MksE"/>
    <property type="match status" value="1"/>
</dbReference>
<accession>A0A8J2UI20</accession>
<name>A0A8J2UI20_9BACT</name>
<sequence>MDNENHTPIGYADFLQSPEAVSLFGELDFKLKDGFHFSKVEGQYDFFRFIEKHEESLLLYYQRYFEVPLQQGGEGDEKYYHLEFTGLTRGAIDVDHRYFLKNEYIIIGLLLYKVIFIDKNIELSSIRKFQEAIKRDYEELRPDLYRLLAKAKKETPSQFSDERLDELILYAFKEFEKIGWVKLDSDDFQLFPAFQRLNKVFGEYINTIDDIIKNWSKE</sequence>
<evidence type="ECO:0000313" key="1">
    <source>
        <dbReference type="EMBL" id="GGB19939.1"/>
    </source>
</evidence>
<comment type="caution">
    <text evidence="1">The sequence shown here is derived from an EMBL/GenBank/DDBJ whole genome shotgun (WGS) entry which is preliminary data.</text>
</comment>
<dbReference type="EMBL" id="BMJC01000005">
    <property type="protein sequence ID" value="GGB19939.1"/>
    <property type="molecule type" value="Genomic_DNA"/>
</dbReference>
<dbReference type="RefSeq" id="WP_188936854.1">
    <property type="nucleotide sequence ID" value="NZ_BMJC01000005.1"/>
</dbReference>
<proteinExistence type="predicted"/>
<keyword evidence="2" id="KW-1185">Reference proteome</keyword>
<dbReference type="InterPro" id="IPR042038">
    <property type="entry name" value="MukE_N"/>
</dbReference>
<dbReference type="InterPro" id="IPR053841">
    <property type="entry name" value="MksE"/>
</dbReference>